<feature type="transmembrane region" description="Helical" evidence="1">
    <location>
        <begin position="50"/>
        <end position="73"/>
    </location>
</feature>
<organism evidence="2 3">
    <name type="scientific">Dawidia cretensis</name>
    <dbReference type="NCBI Taxonomy" id="2782350"/>
    <lineage>
        <taxon>Bacteria</taxon>
        <taxon>Pseudomonadati</taxon>
        <taxon>Bacteroidota</taxon>
        <taxon>Cytophagia</taxon>
        <taxon>Cytophagales</taxon>
        <taxon>Chryseotaleaceae</taxon>
        <taxon>Dawidia</taxon>
    </lineage>
</organism>
<evidence type="ECO:0000313" key="2">
    <source>
        <dbReference type="EMBL" id="MBT1710559.1"/>
    </source>
</evidence>
<dbReference type="AlphaFoldDB" id="A0AAP2E1Y0"/>
<keyword evidence="1" id="KW-0812">Transmembrane</keyword>
<proteinExistence type="predicted"/>
<evidence type="ECO:0000313" key="3">
    <source>
        <dbReference type="Proteomes" id="UP001319080"/>
    </source>
</evidence>
<gene>
    <name evidence="2" type="ORF">KK062_20105</name>
</gene>
<keyword evidence="3" id="KW-1185">Reference proteome</keyword>
<dbReference type="Proteomes" id="UP001319080">
    <property type="component" value="Unassembled WGS sequence"/>
</dbReference>
<accession>A0AAP2E1Y0</accession>
<protein>
    <recommendedName>
        <fullName evidence="4">Prepilin type IV endopeptidase peptidase domain-containing protein</fullName>
    </recommendedName>
</protein>
<feature type="transmembrane region" description="Helical" evidence="1">
    <location>
        <begin position="80"/>
        <end position="100"/>
    </location>
</feature>
<sequence length="155" mass="17531">MLAFSILAAVLLLCIGYEDFAHRTVKLVWYLLLPAALLPLRFSHVTFEEFGISFLMNIAYMVLLLSVALGVLYVRHKRMVSPLSSIGLGDILFFAILAMWFDTPSFIIFISLSLIVALVAHTLLQRFSFYRRHQTVPLAGMQSLCFLVIFLTSVI</sequence>
<feature type="transmembrane region" description="Helical" evidence="1">
    <location>
        <begin position="106"/>
        <end position="124"/>
    </location>
</feature>
<keyword evidence="1" id="KW-1133">Transmembrane helix</keyword>
<dbReference type="RefSeq" id="WP_254086131.1">
    <property type="nucleotide sequence ID" value="NZ_JAHESE010000023.1"/>
</dbReference>
<feature type="transmembrane region" description="Helical" evidence="1">
    <location>
        <begin position="136"/>
        <end position="154"/>
    </location>
</feature>
<evidence type="ECO:0008006" key="4">
    <source>
        <dbReference type="Google" id="ProtNLM"/>
    </source>
</evidence>
<reference evidence="2 3" key="1">
    <citation type="submission" date="2021-05" db="EMBL/GenBank/DDBJ databases">
        <title>A Polyphasic approach of four new species of the genus Ohtaekwangia: Ohtaekwangia histidinii sp. nov., Ohtaekwangia cretensis sp. nov., Ohtaekwangia indiensis sp. nov., Ohtaekwangia reichenbachii sp. nov. from diverse environment.</title>
        <authorList>
            <person name="Octaviana S."/>
        </authorList>
    </citation>
    <scope>NUCLEOTIDE SEQUENCE [LARGE SCALE GENOMIC DNA]</scope>
    <source>
        <strain evidence="2 3">PWU5</strain>
    </source>
</reference>
<comment type="caution">
    <text evidence="2">The sequence shown here is derived from an EMBL/GenBank/DDBJ whole genome shotgun (WGS) entry which is preliminary data.</text>
</comment>
<evidence type="ECO:0000256" key="1">
    <source>
        <dbReference type="SAM" id="Phobius"/>
    </source>
</evidence>
<dbReference type="EMBL" id="JAHESE010000023">
    <property type="protein sequence ID" value="MBT1710559.1"/>
    <property type="molecule type" value="Genomic_DNA"/>
</dbReference>
<name>A0AAP2E1Y0_9BACT</name>
<keyword evidence="1" id="KW-0472">Membrane</keyword>